<keyword evidence="2" id="KW-1185">Reference proteome</keyword>
<dbReference type="EMBL" id="KN425827">
    <property type="protein sequence ID" value="KHG23656.1"/>
    <property type="molecule type" value="Genomic_DNA"/>
</dbReference>
<gene>
    <name evidence="1" type="ORF">F383_09605</name>
</gene>
<evidence type="ECO:0000313" key="2">
    <source>
        <dbReference type="Proteomes" id="UP000032142"/>
    </source>
</evidence>
<sequence length="41" mass="4875">MMPTSQMWSYTKSHIGILCHDEAFRCRYVIETFSISHIQLL</sequence>
<proteinExistence type="predicted"/>
<name>A0A0B0PJV3_GOSAR</name>
<evidence type="ECO:0000313" key="1">
    <source>
        <dbReference type="EMBL" id="KHG23656.1"/>
    </source>
</evidence>
<dbReference type="Proteomes" id="UP000032142">
    <property type="component" value="Unassembled WGS sequence"/>
</dbReference>
<dbReference type="AlphaFoldDB" id="A0A0B0PJV3"/>
<reference evidence="2" key="1">
    <citation type="submission" date="2014-09" db="EMBL/GenBank/DDBJ databases">
        <authorList>
            <person name="Mudge J."/>
            <person name="Ramaraj T."/>
            <person name="Lindquist I.E."/>
            <person name="Bharti A.K."/>
            <person name="Sundararajan A."/>
            <person name="Cameron C.T."/>
            <person name="Woodward J.E."/>
            <person name="May G.D."/>
            <person name="Brubaker C."/>
            <person name="Broadhvest J."/>
            <person name="Wilkins T.A."/>
        </authorList>
    </citation>
    <scope>NUCLEOTIDE SEQUENCE</scope>
    <source>
        <strain evidence="2">cv. AKA8401</strain>
    </source>
</reference>
<organism evidence="1 2">
    <name type="scientific">Gossypium arboreum</name>
    <name type="common">Tree cotton</name>
    <name type="synonym">Gossypium nanking</name>
    <dbReference type="NCBI Taxonomy" id="29729"/>
    <lineage>
        <taxon>Eukaryota</taxon>
        <taxon>Viridiplantae</taxon>
        <taxon>Streptophyta</taxon>
        <taxon>Embryophyta</taxon>
        <taxon>Tracheophyta</taxon>
        <taxon>Spermatophyta</taxon>
        <taxon>Magnoliopsida</taxon>
        <taxon>eudicotyledons</taxon>
        <taxon>Gunneridae</taxon>
        <taxon>Pentapetalae</taxon>
        <taxon>rosids</taxon>
        <taxon>malvids</taxon>
        <taxon>Malvales</taxon>
        <taxon>Malvaceae</taxon>
        <taxon>Malvoideae</taxon>
        <taxon>Gossypium</taxon>
    </lineage>
</organism>
<protein>
    <submittedName>
        <fullName evidence="1">Uncharacterized protein</fullName>
    </submittedName>
</protein>
<accession>A0A0B0PJV3</accession>